<organism evidence="2 3">
    <name type="scientific">Thalassobius vesicularis</name>
    <dbReference type="NCBI Taxonomy" id="1294297"/>
    <lineage>
        <taxon>Bacteria</taxon>
        <taxon>Pseudomonadati</taxon>
        <taxon>Pseudomonadota</taxon>
        <taxon>Alphaproteobacteria</taxon>
        <taxon>Rhodobacterales</taxon>
        <taxon>Roseobacteraceae</taxon>
        <taxon>Thalassovita</taxon>
    </lineage>
</organism>
<evidence type="ECO:0000313" key="3">
    <source>
        <dbReference type="Proteomes" id="UP000306113"/>
    </source>
</evidence>
<dbReference type="RefSeq" id="WP_136338018.1">
    <property type="nucleotide sequence ID" value="NZ_SSMD01000002.1"/>
</dbReference>
<feature type="chain" id="PRO_5020924439" description="DUF995 domain-containing protein" evidence="1">
    <location>
        <begin position="17"/>
        <end position="133"/>
    </location>
</feature>
<reference evidence="2 3" key="1">
    <citation type="submission" date="2019-04" db="EMBL/GenBank/DDBJ databases">
        <title>Draft genome sequence of Youngimonas vesicularis.</title>
        <authorList>
            <person name="Hameed A."/>
        </authorList>
    </citation>
    <scope>NUCLEOTIDE SEQUENCE [LARGE SCALE GENOMIC DNA]</scope>
    <source>
        <strain evidence="2 3">CC-AMW-E</strain>
    </source>
</reference>
<dbReference type="EMBL" id="SSMD01000002">
    <property type="protein sequence ID" value="THD75655.1"/>
    <property type="molecule type" value="Genomic_DNA"/>
</dbReference>
<dbReference type="Proteomes" id="UP000306113">
    <property type="component" value="Unassembled WGS sequence"/>
</dbReference>
<accession>A0A4S3MAQ4</accession>
<evidence type="ECO:0000256" key="1">
    <source>
        <dbReference type="SAM" id="SignalP"/>
    </source>
</evidence>
<proteinExistence type="predicted"/>
<comment type="caution">
    <text evidence="2">The sequence shown here is derived from an EMBL/GenBank/DDBJ whole genome shotgun (WGS) entry which is preliminary data.</text>
</comment>
<feature type="signal peptide" evidence="1">
    <location>
        <begin position="1"/>
        <end position="16"/>
    </location>
</feature>
<evidence type="ECO:0008006" key="4">
    <source>
        <dbReference type="Google" id="ProtNLM"/>
    </source>
</evidence>
<gene>
    <name evidence="2" type="ORF">E7681_04155</name>
</gene>
<keyword evidence="3" id="KW-1185">Reference proteome</keyword>
<sequence length="133" mass="15081">MRLAALTLLLATPAFAAPYMTAEEFDAMTRGKTFYYAEDGQDYGAEDYLDNRRVRWSFLDGRCKDGHWYPQDDMICFVYEEEDGLQSEPQCWSFTSTPSGLVAQFRNLPGGSLLYQTRESDEPMLCMGPDVGA</sequence>
<protein>
    <recommendedName>
        <fullName evidence="4">DUF995 domain-containing protein</fullName>
    </recommendedName>
</protein>
<name>A0A4S3MAQ4_9RHOB</name>
<keyword evidence="1" id="KW-0732">Signal</keyword>
<evidence type="ECO:0000313" key="2">
    <source>
        <dbReference type="EMBL" id="THD75655.1"/>
    </source>
</evidence>
<dbReference type="OrthoDB" id="7304934at2"/>
<dbReference type="AlphaFoldDB" id="A0A4S3MAQ4"/>